<gene>
    <name evidence="3" type="ORF">BJ991_001282</name>
</gene>
<reference evidence="3 4" key="1">
    <citation type="submission" date="2020-07" db="EMBL/GenBank/DDBJ databases">
        <title>Sequencing the genomes of 1000 actinobacteria strains.</title>
        <authorList>
            <person name="Klenk H.-P."/>
        </authorList>
    </citation>
    <scope>NUCLEOTIDE SEQUENCE [LARGE SCALE GENOMIC DNA]</scope>
    <source>
        <strain evidence="3 4">DSM 24662</strain>
    </source>
</reference>
<name>A0A7Y9KKY8_9MICO</name>
<keyword evidence="1" id="KW-0472">Membrane</keyword>
<organism evidence="3 4">
    <name type="scientific">Microbacterium immunditiarum</name>
    <dbReference type="NCBI Taxonomy" id="337480"/>
    <lineage>
        <taxon>Bacteria</taxon>
        <taxon>Bacillati</taxon>
        <taxon>Actinomycetota</taxon>
        <taxon>Actinomycetes</taxon>
        <taxon>Micrococcales</taxon>
        <taxon>Microbacteriaceae</taxon>
        <taxon>Microbacterium</taxon>
    </lineage>
</organism>
<proteinExistence type="predicted"/>
<accession>A0A7Y9KKY8</accession>
<protein>
    <submittedName>
        <fullName evidence="3">LPXTG-motif cell wall-anchored protein</fullName>
    </submittedName>
</protein>
<keyword evidence="2" id="KW-0732">Signal</keyword>
<dbReference type="EMBL" id="JACCBV010000001">
    <property type="protein sequence ID" value="NYE19254.1"/>
    <property type="molecule type" value="Genomic_DNA"/>
</dbReference>
<dbReference type="NCBIfam" id="TIGR01167">
    <property type="entry name" value="LPXTG_anchor"/>
    <property type="match status" value="1"/>
</dbReference>
<feature type="transmembrane region" description="Helical" evidence="1">
    <location>
        <begin position="283"/>
        <end position="302"/>
    </location>
</feature>
<keyword evidence="1" id="KW-1133">Transmembrane helix</keyword>
<comment type="caution">
    <text evidence="3">The sequence shown here is derived from an EMBL/GenBank/DDBJ whole genome shotgun (WGS) entry which is preliminary data.</text>
</comment>
<evidence type="ECO:0000313" key="3">
    <source>
        <dbReference type="EMBL" id="NYE19254.1"/>
    </source>
</evidence>
<evidence type="ECO:0000256" key="1">
    <source>
        <dbReference type="SAM" id="Phobius"/>
    </source>
</evidence>
<sequence>MRKTMIPATGVALLLMGVLAVGAAAPASAATMPMAAGVSAAAESAPRYEETSWLTAAPAGDDWNVIETRTVIDREAVPGQYEETGWVTGAPEDGRIWTQIAERYVVDVPAQPEQGEPTMWVDNPDYVPESTIEVFDHWQRYSWTGEPQTEDQAPVWPDPGWQPNVEGDPHGVGVEGAYYRSHGDSGNGDWFYLEAVNRTETVPAQGDPMIEVPNPDYRPAVPEQGHTEFRFAFAVDPVEELSHPEYRFGRYVATVPVPVDTPAEQVPVTAPDTLAETGADGQLTLLLGAGLLAALGAGLVAVRRFADAR</sequence>
<dbReference type="Proteomes" id="UP000576969">
    <property type="component" value="Unassembled WGS sequence"/>
</dbReference>
<keyword evidence="1" id="KW-0812">Transmembrane</keyword>
<dbReference type="AlphaFoldDB" id="A0A7Y9KKY8"/>
<evidence type="ECO:0000256" key="2">
    <source>
        <dbReference type="SAM" id="SignalP"/>
    </source>
</evidence>
<evidence type="ECO:0000313" key="4">
    <source>
        <dbReference type="Proteomes" id="UP000576969"/>
    </source>
</evidence>
<dbReference type="RefSeq" id="WP_179488462.1">
    <property type="nucleotide sequence ID" value="NZ_JACCBV010000001.1"/>
</dbReference>
<feature type="signal peptide" evidence="2">
    <location>
        <begin position="1"/>
        <end position="29"/>
    </location>
</feature>
<keyword evidence="4" id="KW-1185">Reference proteome</keyword>
<feature type="chain" id="PRO_5031553862" evidence="2">
    <location>
        <begin position="30"/>
        <end position="309"/>
    </location>
</feature>